<evidence type="ECO:0000313" key="2">
    <source>
        <dbReference type="Proteomes" id="UP001303285"/>
    </source>
</evidence>
<keyword evidence="2" id="KW-1185">Reference proteome</keyword>
<dbReference type="EMBL" id="JAYGHK010000008">
    <property type="protein sequence ID" value="MEA5607191.1"/>
    <property type="molecule type" value="Genomic_DNA"/>
</dbReference>
<proteinExistence type="predicted"/>
<sequence>MTFRPRTNSHPILLESVTCTEGEGISVELILAFMQKVKELANLPFLKWEDIAFRIIDMQVIQDSIILLIEANVKQISASQIEFVN</sequence>
<comment type="caution">
    <text evidence="1">The sequence shown here is derived from an EMBL/GenBank/DDBJ whole genome shotgun (WGS) entry which is preliminary data.</text>
</comment>
<dbReference type="Proteomes" id="UP001303285">
    <property type="component" value="Unassembled WGS sequence"/>
</dbReference>
<reference evidence="1 2" key="1">
    <citation type="submission" date="2023-12" db="EMBL/GenBank/DDBJ databases">
        <title>Baltic Sea Cyanobacteria.</title>
        <authorList>
            <person name="Delbaje E."/>
            <person name="Fewer D.P."/>
            <person name="Shishido T.K."/>
        </authorList>
    </citation>
    <scope>NUCLEOTIDE SEQUENCE [LARGE SCALE GENOMIC DNA]</scope>
    <source>
        <strain evidence="1 2">UHCC 0060</strain>
    </source>
</reference>
<evidence type="ECO:0000313" key="1">
    <source>
        <dbReference type="EMBL" id="MEA5607191.1"/>
    </source>
</evidence>
<gene>
    <name evidence="1" type="ORF">VB695_03725</name>
</gene>
<name>A0ABU5ULN4_NODSP</name>
<organism evidence="1 2">
    <name type="scientific">Nodularia spumigena UHCC 0060</name>
    <dbReference type="NCBI Taxonomy" id="3110300"/>
    <lineage>
        <taxon>Bacteria</taxon>
        <taxon>Bacillati</taxon>
        <taxon>Cyanobacteriota</taxon>
        <taxon>Cyanophyceae</taxon>
        <taxon>Nostocales</taxon>
        <taxon>Nodulariaceae</taxon>
        <taxon>Nodularia</taxon>
    </lineage>
</organism>
<dbReference type="GeneID" id="78015818"/>
<dbReference type="RefSeq" id="WP_006194249.1">
    <property type="nucleotide sequence ID" value="NZ_JAYGHK010000008.1"/>
</dbReference>
<protein>
    <submittedName>
        <fullName evidence="1">Uncharacterized protein</fullName>
    </submittedName>
</protein>
<accession>A0ABU5ULN4</accession>